<dbReference type="eggNOG" id="ENOG5033D40">
    <property type="taxonomic scope" value="Bacteria"/>
</dbReference>
<dbReference type="KEGG" id="ter:Tery_0375"/>
<dbReference type="RefSeq" id="WP_011610239.1">
    <property type="nucleotide sequence ID" value="NC_008312.1"/>
</dbReference>
<dbReference type="HOGENOM" id="CLU_885498_0_0_3"/>
<dbReference type="EMBL" id="CP000393">
    <property type="protein sequence ID" value="ABG49843.1"/>
    <property type="molecule type" value="Genomic_DNA"/>
</dbReference>
<dbReference type="OrthoDB" id="570195at2"/>
<protein>
    <submittedName>
        <fullName evidence="2">Uncharacterized protein</fullName>
    </submittedName>
</protein>
<proteinExistence type="predicted"/>
<dbReference type="InterPro" id="IPR037873">
    <property type="entry name" value="BamE-like"/>
</dbReference>
<dbReference type="Gene3D" id="3.30.1450.10">
    <property type="match status" value="1"/>
</dbReference>
<evidence type="ECO:0000313" key="2">
    <source>
        <dbReference type="EMBL" id="ABG49843.1"/>
    </source>
</evidence>
<dbReference type="AlphaFoldDB" id="Q119I1"/>
<reference evidence="2" key="1">
    <citation type="submission" date="2006-06" db="EMBL/GenBank/DDBJ databases">
        <title>Complete sequence of Trichodesmium erythraeum IMS101.</title>
        <authorList>
            <consortium name="US DOE Joint Genome Institute"/>
            <person name="Copeland A."/>
            <person name="Lucas S."/>
            <person name="Lapidus A."/>
            <person name="Barry K."/>
            <person name="Detter J.C."/>
            <person name="Glavina del Rio T."/>
            <person name="Hammon N."/>
            <person name="Israni S."/>
            <person name="Dalin E."/>
            <person name="Tice H."/>
            <person name="Pitluck S."/>
            <person name="Kiss H."/>
            <person name="Munk A.C."/>
            <person name="Brettin T."/>
            <person name="Bruce D."/>
            <person name="Han C."/>
            <person name="Tapia R."/>
            <person name="Gilna P."/>
            <person name="Schmutz J."/>
            <person name="Larimer F."/>
            <person name="Land M."/>
            <person name="Hauser L."/>
            <person name="Kyrpides N."/>
            <person name="Kim E."/>
            <person name="Richardson P."/>
        </authorList>
    </citation>
    <scope>NUCLEOTIDE SEQUENCE [LARGE SCALE GENOMIC DNA]</scope>
    <source>
        <strain evidence="2">IMS101</strain>
    </source>
</reference>
<dbReference type="Gene3D" id="3.10.450.730">
    <property type="entry name" value="BLIP domain"/>
    <property type="match status" value="1"/>
</dbReference>
<evidence type="ECO:0000256" key="1">
    <source>
        <dbReference type="ARBA" id="ARBA00022729"/>
    </source>
</evidence>
<name>Q119I1_TRIEI</name>
<sequence length="314" mass="36010">MKKILLTTVITGLIYALPMKCKSVFANSITKANYDNLKIGMTYHEVKRILGREGKIYTEYNSPNLENFGAAYRWINNDGTGIVAVFNSENKLIKFTAQNLNTNSFGINREAPVVTSLNRENIKVGMTYDEVKTIIGSGGKKQPTRDNPLNNRNTTEYIWLNPDGTNMTIIFDSNQKVMTIRTKNMNTYNLGNPFWNKPLPVYTITREKYEKLQLGMTYQEIKNILTKEGELDTEFDPEAFEKSREARKMQINMTAYRQDLLAQEPVVPNEKKEEDKIKDAYKWMNPNKTGIKVVFNMQYKAVAIYTFGLGVGLK</sequence>
<organism evidence="2">
    <name type="scientific">Trichodesmium erythraeum (strain IMS101)</name>
    <dbReference type="NCBI Taxonomy" id="203124"/>
    <lineage>
        <taxon>Bacteria</taxon>
        <taxon>Bacillati</taxon>
        <taxon>Cyanobacteriota</taxon>
        <taxon>Cyanophyceae</taxon>
        <taxon>Oscillatoriophycideae</taxon>
        <taxon>Oscillatoriales</taxon>
        <taxon>Microcoleaceae</taxon>
        <taxon>Trichodesmium</taxon>
    </lineage>
</organism>
<gene>
    <name evidence="2" type="ordered locus">Tery_0375</name>
</gene>
<accession>Q119I1</accession>
<keyword evidence="1" id="KW-0732">Signal</keyword>